<keyword evidence="1" id="KW-0472">Membrane</keyword>
<dbReference type="AlphaFoldDB" id="A0A2P2KK32"/>
<evidence type="ECO:0000256" key="1">
    <source>
        <dbReference type="SAM" id="Phobius"/>
    </source>
</evidence>
<dbReference type="EMBL" id="GGEC01025584">
    <property type="protein sequence ID" value="MBX06068.1"/>
    <property type="molecule type" value="Transcribed_RNA"/>
</dbReference>
<feature type="transmembrane region" description="Helical" evidence="1">
    <location>
        <begin position="21"/>
        <end position="42"/>
    </location>
</feature>
<sequence>MVAAPITIDAIIRRLKCVDGAFGNAGTFFIFLLFFFFSGIFIDKFRANSRFCFYLIETPSNSCLHRCSQIAQARSNTMVPGKLVDKR</sequence>
<keyword evidence="1" id="KW-0812">Transmembrane</keyword>
<proteinExistence type="predicted"/>
<accession>A0A2P2KK32</accession>
<organism evidence="2">
    <name type="scientific">Rhizophora mucronata</name>
    <name type="common">Asiatic mangrove</name>
    <dbReference type="NCBI Taxonomy" id="61149"/>
    <lineage>
        <taxon>Eukaryota</taxon>
        <taxon>Viridiplantae</taxon>
        <taxon>Streptophyta</taxon>
        <taxon>Embryophyta</taxon>
        <taxon>Tracheophyta</taxon>
        <taxon>Spermatophyta</taxon>
        <taxon>Magnoliopsida</taxon>
        <taxon>eudicotyledons</taxon>
        <taxon>Gunneridae</taxon>
        <taxon>Pentapetalae</taxon>
        <taxon>rosids</taxon>
        <taxon>fabids</taxon>
        <taxon>Malpighiales</taxon>
        <taxon>Rhizophoraceae</taxon>
        <taxon>Rhizophora</taxon>
    </lineage>
</organism>
<keyword evidence="1" id="KW-1133">Transmembrane helix</keyword>
<reference evidence="2" key="1">
    <citation type="submission" date="2018-02" db="EMBL/GenBank/DDBJ databases">
        <title>Rhizophora mucronata_Transcriptome.</title>
        <authorList>
            <person name="Meera S.P."/>
            <person name="Sreeshan A."/>
            <person name="Augustine A."/>
        </authorList>
    </citation>
    <scope>NUCLEOTIDE SEQUENCE</scope>
    <source>
        <tissue evidence="2">Leaf</tissue>
    </source>
</reference>
<name>A0A2P2KK32_RHIMU</name>
<evidence type="ECO:0000313" key="2">
    <source>
        <dbReference type="EMBL" id="MBX06068.1"/>
    </source>
</evidence>
<protein>
    <submittedName>
        <fullName evidence="2">Uncharacterized protein</fullName>
    </submittedName>
</protein>